<dbReference type="AlphaFoldDB" id="A0A8J4H1Z5"/>
<feature type="domain" description="UvrD-like helicase ATP-binding" evidence="8">
    <location>
        <begin position="211"/>
        <end position="635"/>
    </location>
</feature>
<keyword evidence="3 5" id="KW-0347">Helicase</keyword>
<dbReference type="RefSeq" id="WP_213410718.1">
    <property type="nucleotide sequence ID" value="NZ_BOVK01000012.1"/>
</dbReference>
<evidence type="ECO:0000259" key="8">
    <source>
        <dbReference type="PROSITE" id="PS51198"/>
    </source>
</evidence>
<dbReference type="InterPro" id="IPR027417">
    <property type="entry name" value="P-loop_NTPase"/>
</dbReference>
<dbReference type="Proteomes" id="UP000677918">
    <property type="component" value="Unassembled WGS sequence"/>
</dbReference>
<feature type="region of interest" description="Disordered" evidence="7">
    <location>
        <begin position="439"/>
        <end position="462"/>
    </location>
</feature>
<keyword evidence="6" id="KW-0175">Coiled coil</keyword>
<dbReference type="GO" id="GO:0003677">
    <property type="term" value="F:DNA binding"/>
    <property type="evidence" value="ECO:0007669"/>
    <property type="project" value="InterPro"/>
</dbReference>
<dbReference type="GO" id="GO:0043138">
    <property type="term" value="F:3'-5' DNA helicase activity"/>
    <property type="evidence" value="ECO:0007669"/>
    <property type="project" value="TreeGrafter"/>
</dbReference>
<reference evidence="9" key="1">
    <citation type="submission" date="2021-04" db="EMBL/GenBank/DDBJ databases">
        <title>Draft genome sequence of Xylanibacillus composti strain K13.</title>
        <authorList>
            <person name="Uke A."/>
            <person name="Chhe C."/>
            <person name="Baramee S."/>
            <person name="Kosugi A."/>
        </authorList>
    </citation>
    <scope>NUCLEOTIDE SEQUENCE</scope>
    <source>
        <strain evidence="9">K13</strain>
    </source>
</reference>
<dbReference type="Pfam" id="PF13538">
    <property type="entry name" value="UvrD_C_2"/>
    <property type="match status" value="1"/>
</dbReference>
<keyword evidence="1 5" id="KW-0547">Nucleotide-binding</keyword>
<dbReference type="InterPro" id="IPR014016">
    <property type="entry name" value="UvrD-like_ATP-bd"/>
</dbReference>
<dbReference type="PROSITE" id="PS51198">
    <property type="entry name" value="UVRD_HELICASE_ATP_BIND"/>
    <property type="match status" value="1"/>
</dbReference>
<evidence type="ECO:0000256" key="3">
    <source>
        <dbReference type="ARBA" id="ARBA00022806"/>
    </source>
</evidence>
<dbReference type="PANTHER" id="PTHR11070">
    <property type="entry name" value="UVRD / RECB / PCRA DNA HELICASE FAMILY MEMBER"/>
    <property type="match status" value="1"/>
</dbReference>
<evidence type="ECO:0000256" key="1">
    <source>
        <dbReference type="ARBA" id="ARBA00022741"/>
    </source>
</evidence>
<dbReference type="SUPFAM" id="SSF52540">
    <property type="entry name" value="P-loop containing nucleoside triphosphate hydrolases"/>
    <property type="match status" value="1"/>
</dbReference>
<keyword evidence="4 5" id="KW-0067">ATP-binding</keyword>
<dbReference type="PANTHER" id="PTHR11070:SF17">
    <property type="entry name" value="DNA HELICASE IV"/>
    <property type="match status" value="1"/>
</dbReference>
<evidence type="ECO:0000256" key="7">
    <source>
        <dbReference type="SAM" id="MobiDB-lite"/>
    </source>
</evidence>
<dbReference type="EMBL" id="BOVK01000012">
    <property type="protein sequence ID" value="GIQ68101.1"/>
    <property type="molecule type" value="Genomic_DNA"/>
</dbReference>
<gene>
    <name evidence="9" type="primary">uvrD</name>
    <name evidence="9" type="ORF">XYCOK13_09250</name>
</gene>
<comment type="caution">
    <text evidence="9">The sequence shown here is derived from an EMBL/GenBank/DDBJ whole genome shotgun (WGS) entry which is preliminary data.</text>
</comment>
<proteinExistence type="predicted"/>
<dbReference type="InterPro" id="IPR027785">
    <property type="entry name" value="UvrD-like_helicase_C"/>
</dbReference>
<dbReference type="Pfam" id="PF00580">
    <property type="entry name" value="UvrD-helicase"/>
    <property type="match status" value="1"/>
</dbReference>
<accession>A0A8J4H1Z5</accession>
<dbReference type="InterPro" id="IPR048228">
    <property type="entry name" value="HelD_bacillota"/>
</dbReference>
<organism evidence="9 10">
    <name type="scientific">Xylanibacillus composti</name>
    <dbReference type="NCBI Taxonomy" id="1572762"/>
    <lineage>
        <taxon>Bacteria</taxon>
        <taxon>Bacillati</taxon>
        <taxon>Bacillota</taxon>
        <taxon>Bacilli</taxon>
        <taxon>Bacillales</taxon>
        <taxon>Paenibacillaceae</taxon>
        <taxon>Xylanibacillus</taxon>
    </lineage>
</organism>
<evidence type="ECO:0000256" key="2">
    <source>
        <dbReference type="ARBA" id="ARBA00022801"/>
    </source>
</evidence>
<dbReference type="GO" id="GO:0005829">
    <property type="term" value="C:cytosol"/>
    <property type="evidence" value="ECO:0007669"/>
    <property type="project" value="TreeGrafter"/>
</dbReference>
<sequence length="807" mass="92734">MNEQTELQQEQKRAQRVHARIEALVSELEAEAGDLKEQVVRIRKHFWEDVTVNIDNPDDVIETAISMKQQAEVLSERERSHRHTAAQLKKLDRLRDSLYFGRIDFREKGADEAESIYLGTASLIDENGEDFLIYDWRAPISSLYYDHVPGPARYETPDGFQEGEMTLKRQFIIRNGELETFFDTGETIGDELLQEVLGKGADANMKTIVATIQKEQNQIIRNDRARLLVVQGAAGSGKTSAALQRIAYLLYKHRARLKADQVVLFSPNPLFNSYVSTVLPELGEENMQQATFQEYLEHRLGRQFKVEDPFEQMEYVLTLRGAKGYEARVEAIRFKASAAFLHAIASYKDTLQQRGLIFRDIRFRGRLLISGQEIHDRFYATNPEHKFHNRLAAIAEWLLDRLAVIEEEERGKNWAKDEAEYLDPDIYDQAFRYRRKLERQNRRSAQKQTVENKAQDPSAKKDSYEQELEVLAGWVVKEKFKPLRRGIKLYRFLNIRAMYSRLLEEPELLKSCLPADASLPGHWEEACRDTLEKLKNKELSYEDATPYLYLKELLEGFHTNTTVRHVFVDEGQDYSPFQYEFLKRLFPRARMTVLGDFHQAIFTSALALSGFQALQGLYPNEDMETLRLTRSYRSTRPIVEFTRGLVGGRDIEPFNRPGTTPRLALVRSRDEAAERTAAQLREWQAAGYTSLAVICKTAEASRTAVEELRSRGLGHVHLIRKETIAFEPGIQVIPAYLAKGVEFDAVVVYDASAAEYGDESERNLFYVACTRAMHDLFLVAVHTPTPFLEDAEPGTYTLADEPTSVNR</sequence>
<feature type="binding site" evidence="5">
    <location>
        <begin position="232"/>
        <end position="239"/>
    </location>
    <ligand>
        <name>ATP</name>
        <dbReference type="ChEBI" id="CHEBI:30616"/>
    </ligand>
</feature>
<evidence type="ECO:0000256" key="5">
    <source>
        <dbReference type="PROSITE-ProRule" id="PRU00560"/>
    </source>
</evidence>
<keyword evidence="10" id="KW-1185">Reference proteome</keyword>
<keyword evidence="2 5" id="KW-0378">Hydrolase</keyword>
<dbReference type="GO" id="GO:0000725">
    <property type="term" value="P:recombinational repair"/>
    <property type="evidence" value="ECO:0007669"/>
    <property type="project" value="TreeGrafter"/>
</dbReference>
<name>A0A8J4H1Z5_9BACL</name>
<dbReference type="NCBIfam" id="NF041464">
    <property type="entry name" value="HelD_BACSU"/>
    <property type="match status" value="1"/>
</dbReference>
<protein>
    <submittedName>
        <fullName evidence="9">DNA helicase</fullName>
    </submittedName>
</protein>
<evidence type="ECO:0000256" key="4">
    <source>
        <dbReference type="ARBA" id="ARBA00022840"/>
    </source>
</evidence>
<dbReference type="GO" id="GO:0005524">
    <property type="term" value="F:ATP binding"/>
    <property type="evidence" value="ECO:0007669"/>
    <property type="project" value="UniProtKB-UniRule"/>
</dbReference>
<evidence type="ECO:0000313" key="10">
    <source>
        <dbReference type="Proteomes" id="UP000677918"/>
    </source>
</evidence>
<evidence type="ECO:0000256" key="6">
    <source>
        <dbReference type="SAM" id="Coils"/>
    </source>
</evidence>
<evidence type="ECO:0000313" key="9">
    <source>
        <dbReference type="EMBL" id="GIQ68101.1"/>
    </source>
</evidence>
<dbReference type="GO" id="GO:0016787">
    <property type="term" value="F:hydrolase activity"/>
    <property type="evidence" value="ECO:0007669"/>
    <property type="project" value="UniProtKB-UniRule"/>
</dbReference>
<feature type="coiled-coil region" evidence="6">
    <location>
        <begin position="7"/>
        <end position="45"/>
    </location>
</feature>
<dbReference type="InterPro" id="IPR000212">
    <property type="entry name" value="DNA_helicase_UvrD/REP"/>
</dbReference>
<dbReference type="Gene3D" id="3.40.50.300">
    <property type="entry name" value="P-loop containing nucleotide triphosphate hydrolases"/>
    <property type="match status" value="3"/>
</dbReference>